<protein>
    <recommendedName>
        <fullName evidence="4">High affinity transport system protein</fullName>
    </recommendedName>
</protein>
<proteinExistence type="predicted"/>
<dbReference type="Gene3D" id="3.40.190.190">
    <property type="entry name" value="CypI, domain 2"/>
    <property type="match status" value="1"/>
</dbReference>
<dbReference type="InterPro" id="IPR010592">
    <property type="entry name" value="CypI"/>
</dbReference>
<evidence type="ECO:0000313" key="2">
    <source>
        <dbReference type="EMBL" id="PAK21198.1"/>
    </source>
</evidence>
<reference evidence="3" key="1">
    <citation type="submission" date="2017-08" db="EMBL/GenBank/DDBJ databases">
        <authorList>
            <person name="Alvarez-Ponce D."/>
            <person name="Weitzman C.L."/>
            <person name="Tillett R.L."/>
            <person name="Sandmeier F.C."/>
            <person name="Tracy C.R."/>
        </authorList>
    </citation>
    <scope>NUCLEOTIDE SEQUENCE [LARGE SCALE GENOMIC DNA]</scope>
    <source>
        <strain evidence="3">723</strain>
    </source>
</reference>
<name>A0A269TJV1_9BACT</name>
<evidence type="ECO:0008006" key="4">
    <source>
        <dbReference type="Google" id="ProtNLM"/>
    </source>
</evidence>
<dbReference type="OrthoDB" id="401239at2"/>
<dbReference type="Gene3D" id="3.40.190.180">
    <property type="entry name" value="Cypl, domain I"/>
    <property type="match status" value="1"/>
</dbReference>
<evidence type="ECO:0000313" key="3">
    <source>
        <dbReference type="Proteomes" id="UP000216943"/>
    </source>
</evidence>
<dbReference type="NCBIfam" id="NF045838">
    <property type="entry name" value="MG289_thiam_LP"/>
    <property type="match status" value="1"/>
</dbReference>
<feature type="chain" id="PRO_5012402356" description="High affinity transport system protein" evidence="1">
    <location>
        <begin position="47"/>
        <end position="414"/>
    </location>
</feature>
<dbReference type="InterPro" id="IPR043099">
    <property type="entry name" value="CypI_dom_I"/>
</dbReference>
<accession>A0A269TJV1</accession>
<keyword evidence="1" id="KW-0732">Signal</keyword>
<dbReference type="Pfam" id="PF06646">
    <property type="entry name" value="CypI"/>
    <property type="match status" value="1"/>
</dbReference>
<dbReference type="InterPro" id="IPR043100">
    <property type="entry name" value="CypI_dom_II"/>
</dbReference>
<gene>
    <name evidence="2" type="ORF">CJJ23_03235</name>
</gene>
<dbReference type="Proteomes" id="UP000216943">
    <property type="component" value="Unassembled WGS sequence"/>
</dbReference>
<comment type="caution">
    <text evidence="2">The sequence shown here is derived from an EMBL/GenBank/DDBJ whole genome shotgun (WGS) entry which is preliminary data.</text>
</comment>
<sequence length="414" mass="47973">MRNRRFFYWWSKKNIPKGITMKLKSKKILFTSLGIVSLIGVSTAIACSNAEDPNVKKVNLTLGTEWFSQKTGSTAVADFTKVLNSKIKELKEKDKDNKYKEAKILEIKIASNEEKTASLNDLKAGKSAMTILNVRQAVEEPNIKNVEYLARTETRSFKGDTKQMFYKDEGGPEYLKNTAKWVNDHLKLHPFKTWDNTREKWDGVKWEFLYGDLTIKDGDKNTTPYYRGMVAIVGNDETIEKIKKTWDDKNWQEFYNFGIVHGKPSKQGKYILQEKLFKDHFGDQATIASIPDNKHKQENGNLLGTLDGYRIFLDDMYSFAWQHYKDGDKTKNIFNPPEGERMEILTLTNSLFYDVVAFNKDLLNEQERKLLLDAFIALSLEDKDSFGKGSGYNFYRYITDFDKEIKEPYNNALK</sequence>
<evidence type="ECO:0000256" key="1">
    <source>
        <dbReference type="SAM" id="SignalP"/>
    </source>
</evidence>
<dbReference type="EMBL" id="NQNY01000010">
    <property type="protein sequence ID" value="PAK21198.1"/>
    <property type="molecule type" value="Genomic_DNA"/>
</dbReference>
<dbReference type="AlphaFoldDB" id="A0A269TJV1"/>
<organism evidence="2 3">
    <name type="scientific">Mycoplasmopsis agassizii</name>
    <dbReference type="NCBI Taxonomy" id="33922"/>
    <lineage>
        <taxon>Bacteria</taxon>
        <taxon>Bacillati</taxon>
        <taxon>Mycoplasmatota</taxon>
        <taxon>Mycoplasmoidales</taxon>
        <taxon>Metamycoplasmataceae</taxon>
        <taxon>Mycoplasmopsis</taxon>
    </lineage>
</organism>
<feature type="signal peptide" evidence="1">
    <location>
        <begin position="1"/>
        <end position="46"/>
    </location>
</feature>